<sequence length="71" mass="8136">MTAPVALPPSQRSQRRAYWRQSGEGPLWMMRDWSISPMKKGSETWECSAQRSLRGDLVNVYKYLKGGCEEG</sequence>
<dbReference type="AlphaFoldDB" id="A0AAN7MMM3"/>
<proteinExistence type="predicted"/>
<protein>
    <submittedName>
        <fullName evidence="1">Uncharacterized protein</fullName>
    </submittedName>
</protein>
<dbReference type="Proteomes" id="UP001333110">
    <property type="component" value="Unassembled WGS sequence"/>
</dbReference>
<evidence type="ECO:0000313" key="1">
    <source>
        <dbReference type="EMBL" id="KAK4808569.1"/>
    </source>
</evidence>
<reference evidence="1 2" key="1">
    <citation type="journal article" date="2023" name="J. Hered.">
        <title>Chromosome-level genome of the wood stork (Mycteria americana) provides insight into avian chromosome evolution.</title>
        <authorList>
            <person name="Flamio R. Jr."/>
            <person name="Ramstad K.M."/>
        </authorList>
    </citation>
    <scope>NUCLEOTIDE SEQUENCE [LARGE SCALE GENOMIC DNA]</scope>
    <source>
        <strain evidence="1">JAX WOST 10</strain>
    </source>
</reference>
<dbReference type="EMBL" id="JAUNZN010000024">
    <property type="protein sequence ID" value="KAK4808569.1"/>
    <property type="molecule type" value="Genomic_DNA"/>
</dbReference>
<keyword evidence="2" id="KW-1185">Reference proteome</keyword>
<name>A0AAN7MMM3_MYCAM</name>
<evidence type="ECO:0000313" key="2">
    <source>
        <dbReference type="Proteomes" id="UP001333110"/>
    </source>
</evidence>
<organism evidence="1 2">
    <name type="scientific">Mycteria americana</name>
    <name type="common">Wood stork</name>
    <dbReference type="NCBI Taxonomy" id="33587"/>
    <lineage>
        <taxon>Eukaryota</taxon>
        <taxon>Metazoa</taxon>
        <taxon>Chordata</taxon>
        <taxon>Craniata</taxon>
        <taxon>Vertebrata</taxon>
        <taxon>Euteleostomi</taxon>
        <taxon>Archelosauria</taxon>
        <taxon>Archosauria</taxon>
        <taxon>Dinosauria</taxon>
        <taxon>Saurischia</taxon>
        <taxon>Theropoda</taxon>
        <taxon>Coelurosauria</taxon>
        <taxon>Aves</taxon>
        <taxon>Neognathae</taxon>
        <taxon>Neoaves</taxon>
        <taxon>Aequornithes</taxon>
        <taxon>Ciconiiformes</taxon>
        <taxon>Ciconiidae</taxon>
        <taxon>Mycteria</taxon>
    </lineage>
</organism>
<accession>A0AAN7MMM3</accession>
<comment type="caution">
    <text evidence="1">The sequence shown here is derived from an EMBL/GenBank/DDBJ whole genome shotgun (WGS) entry which is preliminary data.</text>
</comment>
<gene>
    <name evidence="1" type="ORF">QYF61_009872</name>
</gene>